<proteinExistence type="predicted"/>
<keyword evidence="5" id="KW-0175">Coiled coil</keyword>
<accession>A0AA40E1I5</accession>
<dbReference type="Proteomes" id="UP001172101">
    <property type="component" value="Unassembled WGS sequence"/>
</dbReference>
<dbReference type="InterPro" id="IPR002523">
    <property type="entry name" value="MgTranspt_CorA/ZnTranspt_ZntB"/>
</dbReference>
<evidence type="ECO:0000256" key="4">
    <source>
        <dbReference type="ARBA" id="ARBA00023136"/>
    </source>
</evidence>
<dbReference type="InterPro" id="IPR050829">
    <property type="entry name" value="CorA_MIT"/>
</dbReference>
<dbReference type="GO" id="GO:0046873">
    <property type="term" value="F:metal ion transmembrane transporter activity"/>
    <property type="evidence" value="ECO:0007669"/>
    <property type="project" value="InterPro"/>
</dbReference>
<dbReference type="Pfam" id="PF01544">
    <property type="entry name" value="CorA"/>
    <property type="match status" value="1"/>
</dbReference>
<evidence type="ECO:0000256" key="7">
    <source>
        <dbReference type="SAM" id="Phobius"/>
    </source>
</evidence>
<dbReference type="InterPro" id="IPR045863">
    <property type="entry name" value="CorA_TM1_TM2"/>
</dbReference>
<evidence type="ECO:0000256" key="2">
    <source>
        <dbReference type="ARBA" id="ARBA00022692"/>
    </source>
</evidence>
<evidence type="ECO:0000313" key="9">
    <source>
        <dbReference type="Proteomes" id="UP001172101"/>
    </source>
</evidence>
<gene>
    <name evidence="8" type="ORF">B0T26DRAFT_264756</name>
</gene>
<feature type="coiled-coil region" evidence="5">
    <location>
        <begin position="660"/>
        <end position="694"/>
    </location>
</feature>
<comment type="subcellular location">
    <subcellularLocation>
        <location evidence="1">Membrane</location>
        <topology evidence="1">Multi-pass membrane protein</topology>
    </subcellularLocation>
</comment>
<feature type="region of interest" description="Disordered" evidence="6">
    <location>
        <begin position="856"/>
        <end position="883"/>
    </location>
</feature>
<dbReference type="PANTHER" id="PTHR47685">
    <property type="entry name" value="MAGNESIUM TRANSPORT PROTEIN CORA"/>
    <property type="match status" value="1"/>
</dbReference>
<reference evidence="8" key="1">
    <citation type="submission" date="2023-06" db="EMBL/GenBank/DDBJ databases">
        <title>Genome-scale phylogeny and comparative genomics of the fungal order Sordariales.</title>
        <authorList>
            <consortium name="Lawrence Berkeley National Laboratory"/>
            <person name="Hensen N."/>
            <person name="Bonometti L."/>
            <person name="Westerberg I."/>
            <person name="Brannstrom I.O."/>
            <person name="Guillou S."/>
            <person name="Cros-Aarteil S."/>
            <person name="Calhoun S."/>
            <person name="Haridas S."/>
            <person name="Kuo A."/>
            <person name="Mondo S."/>
            <person name="Pangilinan J."/>
            <person name="Riley R."/>
            <person name="LaButti K."/>
            <person name="Andreopoulos B."/>
            <person name="Lipzen A."/>
            <person name="Chen C."/>
            <person name="Yanf M."/>
            <person name="Daum C."/>
            <person name="Ng V."/>
            <person name="Clum A."/>
            <person name="Steindorff A."/>
            <person name="Ohm R."/>
            <person name="Martin F."/>
            <person name="Silar P."/>
            <person name="Natvig D."/>
            <person name="Lalanne C."/>
            <person name="Gautier V."/>
            <person name="Ament-velasquez S.L."/>
            <person name="Kruys A."/>
            <person name="Hutchinson M.I."/>
            <person name="Powell A.J."/>
            <person name="Barry K."/>
            <person name="Miller A.N."/>
            <person name="Grigoriev I.V."/>
            <person name="Debuchy R."/>
            <person name="Gladieux P."/>
            <person name="Thoren M.H."/>
            <person name="Johannesson H."/>
        </authorList>
    </citation>
    <scope>NUCLEOTIDE SEQUENCE</scope>
    <source>
        <strain evidence="8">SMH2392-1A</strain>
    </source>
</reference>
<keyword evidence="9" id="KW-1185">Reference proteome</keyword>
<dbReference type="EMBL" id="JAUIRO010000003">
    <property type="protein sequence ID" value="KAK0723590.1"/>
    <property type="molecule type" value="Genomic_DNA"/>
</dbReference>
<feature type="transmembrane region" description="Helical" evidence="7">
    <location>
        <begin position="757"/>
        <end position="778"/>
    </location>
</feature>
<feature type="compositionally biased region" description="Polar residues" evidence="6">
    <location>
        <begin position="871"/>
        <end position="883"/>
    </location>
</feature>
<organism evidence="8 9">
    <name type="scientific">Lasiosphaeria miniovina</name>
    <dbReference type="NCBI Taxonomy" id="1954250"/>
    <lineage>
        <taxon>Eukaryota</taxon>
        <taxon>Fungi</taxon>
        <taxon>Dikarya</taxon>
        <taxon>Ascomycota</taxon>
        <taxon>Pezizomycotina</taxon>
        <taxon>Sordariomycetes</taxon>
        <taxon>Sordariomycetidae</taxon>
        <taxon>Sordariales</taxon>
        <taxon>Lasiosphaeriaceae</taxon>
        <taxon>Lasiosphaeria</taxon>
    </lineage>
</organism>
<keyword evidence="4 7" id="KW-0472">Membrane</keyword>
<evidence type="ECO:0000256" key="6">
    <source>
        <dbReference type="SAM" id="MobiDB-lite"/>
    </source>
</evidence>
<dbReference type="RefSeq" id="XP_060299514.1">
    <property type="nucleotide sequence ID" value="XM_060434067.1"/>
</dbReference>
<sequence>MSRRQPPSTCLSQRPHDHRVSDVTIHFNACLRVSKQKKFFDSLPPESQQRILRHGEKIADLRTRLETAQCDSAAAARLRAFKVAMSRWRVATGCPHTSDTPRPPFDPVSRRPSGVPTYVGPEDLVNEYIKATVVCFKHGRPYDVPGLPGSFPNQKATMSDLLSEDEKRNPLMQGSDDGAIRYFHLPANNMAWVEEIVARYYHEKPPEPDGLFSRSNSPRERTRTEMLLRPEYWQGQQNFDPQSEVHARHMRPFCDGISTDPVSAELAPKNLALFMPYLHWETDRGRAKSAEIVKEVSKQNLMSISELVHQAQHQTSRPQTEDTAAPVWTEKVDRRRALGDLLRTAAILLEAMDLHNEEQLMVKYLYAQPPLHPRRTLDQSYYGALKSTGTRDRDQVVYRGTTFEAHACAGMDTCPQCKEDVRKVPRIIMVDQLWLWILDERTVITCFPRRWGKNKPDPSAIHKSLRMRFKYARQGEISSAYDLALMIVDEVSRVFFDRTKTNSRQPNLVELFTGAIRDLTYKQTAAFDQFLIYTHLASRDYKRERYATSDNSTQNTLLNINPEGNLLKEVKDIMDEIYIMMRIKEQQQSVMENFVKHVRRTMAPLARPRRAGASQAATSWDIVLSASAEDYPYRDEASRVREEETREQARRTLARADHLLLDLAERISELQALLQNAQNTSAALKDLLTLKQQQAGVIEAREAVKQAQLTLKQGQSIMIFTIVTIIFLPLSFCVGFFGMNAVEINGGLLPLSTEFKYMFPISAGIILVSFLLAFSQAVHRNSVVTLGRSTLSFAYNTALTWVLVKTGLYVAGRGMLVQAHRLRDREATITGSMKAEVLRNEKNLEKMRAAGHVRGLTRSKTAYQPNEHDAASTSGRTTPFSPYSVSTPVGSPFVPQHGKGLGVSMSEVDVELGERVSVRRPSSQRHLVQGG</sequence>
<evidence type="ECO:0000256" key="1">
    <source>
        <dbReference type="ARBA" id="ARBA00004141"/>
    </source>
</evidence>
<dbReference type="PANTHER" id="PTHR47685:SF1">
    <property type="entry name" value="MAGNESIUM TRANSPORT PROTEIN CORA"/>
    <property type="match status" value="1"/>
</dbReference>
<dbReference type="AlphaFoldDB" id="A0AA40E1I5"/>
<dbReference type="GO" id="GO:0016020">
    <property type="term" value="C:membrane"/>
    <property type="evidence" value="ECO:0007669"/>
    <property type="project" value="UniProtKB-SubCell"/>
</dbReference>
<name>A0AA40E1I5_9PEZI</name>
<dbReference type="Gene3D" id="1.20.58.340">
    <property type="entry name" value="Magnesium transport protein CorA, transmembrane region"/>
    <property type="match status" value="1"/>
</dbReference>
<dbReference type="SUPFAM" id="SSF144083">
    <property type="entry name" value="Magnesium transport protein CorA, transmembrane region"/>
    <property type="match status" value="1"/>
</dbReference>
<protein>
    <submittedName>
        <fullName evidence="8">Uncharacterized protein</fullName>
    </submittedName>
</protein>
<feature type="transmembrane region" description="Helical" evidence="7">
    <location>
        <begin position="798"/>
        <end position="816"/>
    </location>
</feature>
<dbReference type="GeneID" id="85317337"/>
<comment type="caution">
    <text evidence="8">The sequence shown here is derived from an EMBL/GenBank/DDBJ whole genome shotgun (WGS) entry which is preliminary data.</text>
</comment>
<feature type="transmembrane region" description="Helical" evidence="7">
    <location>
        <begin position="717"/>
        <end position="737"/>
    </location>
</feature>
<evidence type="ECO:0000256" key="3">
    <source>
        <dbReference type="ARBA" id="ARBA00022989"/>
    </source>
</evidence>
<keyword evidence="2 7" id="KW-0812">Transmembrane</keyword>
<keyword evidence="3 7" id="KW-1133">Transmembrane helix</keyword>
<evidence type="ECO:0000313" key="8">
    <source>
        <dbReference type="EMBL" id="KAK0723590.1"/>
    </source>
</evidence>
<evidence type="ECO:0000256" key="5">
    <source>
        <dbReference type="SAM" id="Coils"/>
    </source>
</evidence>